<comment type="caution">
    <text evidence="1">The sequence shown here is derived from an EMBL/GenBank/DDBJ whole genome shotgun (WGS) entry which is preliminary data.</text>
</comment>
<evidence type="ECO:0000313" key="2">
    <source>
        <dbReference type="Proteomes" id="UP000553632"/>
    </source>
</evidence>
<keyword evidence="2" id="KW-1185">Reference proteome</keyword>
<accession>A0A7J6U822</accession>
<dbReference type="AlphaFoldDB" id="A0A7J6U822"/>
<gene>
    <name evidence="1" type="ORF">FOZ63_025931</name>
</gene>
<evidence type="ECO:0000313" key="1">
    <source>
        <dbReference type="EMBL" id="KAF4753839.1"/>
    </source>
</evidence>
<sequence>MVSPCNLQFNSLVDNSVETEVEQFNGSPQLAPNHAYLRSFPVVLHVSKTALPKKWPSITEDASRKARISICGPQKILSEIATLKDSVYKVLEGKAAKRFKRDFVSAVKSISPNFRVCWRSNQNTSTCLYVQEIGVDAVLLEDNVDEIIKWVDDDYDGWTLTIWSKSAQDDAPEALVPQSPFFVRRAVCRKPGRKQSSATSQKNVAEDLVTALARTMVAATTVQ</sequence>
<protein>
    <submittedName>
        <fullName evidence="1">Uncharacterized protein</fullName>
    </submittedName>
</protein>
<organism evidence="1 2">
    <name type="scientific">Perkinsus olseni</name>
    <name type="common">Perkinsus atlanticus</name>
    <dbReference type="NCBI Taxonomy" id="32597"/>
    <lineage>
        <taxon>Eukaryota</taxon>
        <taxon>Sar</taxon>
        <taxon>Alveolata</taxon>
        <taxon>Perkinsozoa</taxon>
        <taxon>Perkinsea</taxon>
        <taxon>Perkinsida</taxon>
        <taxon>Perkinsidae</taxon>
        <taxon>Perkinsus</taxon>
    </lineage>
</organism>
<reference evidence="1 2" key="1">
    <citation type="submission" date="2020-04" db="EMBL/GenBank/DDBJ databases">
        <title>Perkinsus olseni comparative genomics.</title>
        <authorList>
            <person name="Bogema D.R."/>
        </authorList>
    </citation>
    <scope>NUCLEOTIDE SEQUENCE [LARGE SCALE GENOMIC DNA]</scope>
    <source>
        <strain evidence="1 2">ATCC PRA-207</strain>
    </source>
</reference>
<name>A0A7J6U822_PEROL</name>
<dbReference type="Proteomes" id="UP000553632">
    <property type="component" value="Unassembled WGS sequence"/>
</dbReference>
<dbReference type="EMBL" id="JABANO010005239">
    <property type="protein sequence ID" value="KAF4753839.1"/>
    <property type="molecule type" value="Genomic_DNA"/>
</dbReference>
<proteinExistence type="predicted"/>